<evidence type="ECO:0000313" key="3">
    <source>
        <dbReference type="Proteomes" id="UP000054007"/>
    </source>
</evidence>
<accession>A0A0D7BUQ0</accession>
<dbReference type="Proteomes" id="UP000054007">
    <property type="component" value="Unassembled WGS sequence"/>
</dbReference>
<gene>
    <name evidence="2" type="ORF">CYLTODRAFT_239018</name>
</gene>
<dbReference type="OrthoDB" id="3527137at2759"/>
<proteinExistence type="predicted"/>
<keyword evidence="3" id="KW-1185">Reference proteome</keyword>
<organism evidence="2 3">
    <name type="scientific">Cylindrobasidium torrendii FP15055 ss-10</name>
    <dbReference type="NCBI Taxonomy" id="1314674"/>
    <lineage>
        <taxon>Eukaryota</taxon>
        <taxon>Fungi</taxon>
        <taxon>Dikarya</taxon>
        <taxon>Basidiomycota</taxon>
        <taxon>Agaricomycotina</taxon>
        <taxon>Agaricomycetes</taxon>
        <taxon>Agaricomycetidae</taxon>
        <taxon>Agaricales</taxon>
        <taxon>Marasmiineae</taxon>
        <taxon>Physalacriaceae</taxon>
        <taxon>Cylindrobasidium</taxon>
    </lineage>
</organism>
<dbReference type="AlphaFoldDB" id="A0A0D7BUQ0"/>
<reference evidence="2 3" key="1">
    <citation type="journal article" date="2015" name="Fungal Genet. Biol.">
        <title>Evolution of novel wood decay mechanisms in Agaricales revealed by the genome sequences of Fistulina hepatica and Cylindrobasidium torrendii.</title>
        <authorList>
            <person name="Floudas D."/>
            <person name="Held B.W."/>
            <person name="Riley R."/>
            <person name="Nagy L.G."/>
            <person name="Koehler G."/>
            <person name="Ransdell A.S."/>
            <person name="Younus H."/>
            <person name="Chow J."/>
            <person name="Chiniquy J."/>
            <person name="Lipzen A."/>
            <person name="Tritt A."/>
            <person name="Sun H."/>
            <person name="Haridas S."/>
            <person name="LaButti K."/>
            <person name="Ohm R.A."/>
            <person name="Kues U."/>
            <person name="Blanchette R.A."/>
            <person name="Grigoriev I.V."/>
            <person name="Minto R.E."/>
            <person name="Hibbett D.S."/>
        </authorList>
    </citation>
    <scope>NUCLEOTIDE SEQUENCE [LARGE SCALE GENOMIC DNA]</scope>
    <source>
        <strain evidence="2 3">FP15055 ss-10</strain>
    </source>
</reference>
<name>A0A0D7BUQ0_9AGAR</name>
<dbReference type="EMBL" id="KN880436">
    <property type="protein sequence ID" value="KIY73341.1"/>
    <property type="molecule type" value="Genomic_DNA"/>
</dbReference>
<evidence type="ECO:0000259" key="1">
    <source>
        <dbReference type="Pfam" id="PF24968"/>
    </source>
</evidence>
<feature type="domain" description="DUF7770" evidence="1">
    <location>
        <begin position="40"/>
        <end position="199"/>
    </location>
</feature>
<sequence>MTSLGPNFNVGEYIDRYPFAGNWNTEDFHLSMLNLRVQGVHFCAAGHDNDNDSRAQPVNHWMFFLQTSNASSVRVSIGSGETTNHPGLISLSSKNYVCSMYASEVVSCDFLRGGVTVEAIFRLLISLRRDFYRFADEHMGCRWWTYQVARDFEQAGWIAAGSAAEVYKKASYYYPPRRRDAHGALAVPVICPIKQGVFF</sequence>
<dbReference type="InterPro" id="IPR056672">
    <property type="entry name" value="DUF7770"/>
</dbReference>
<evidence type="ECO:0000313" key="2">
    <source>
        <dbReference type="EMBL" id="KIY73341.1"/>
    </source>
</evidence>
<dbReference type="STRING" id="1314674.A0A0D7BUQ0"/>
<protein>
    <recommendedName>
        <fullName evidence="1">DUF7770 domain-containing protein</fullName>
    </recommendedName>
</protein>
<dbReference type="Pfam" id="PF24968">
    <property type="entry name" value="DUF7770"/>
    <property type="match status" value="1"/>
</dbReference>